<gene>
    <name evidence="1" type="ORF">IE53DRAFT_368885</name>
</gene>
<dbReference type="Proteomes" id="UP000245626">
    <property type="component" value="Unassembled WGS sequence"/>
</dbReference>
<evidence type="ECO:0000313" key="2">
    <source>
        <dbReference type="Proteomes" id="UP000245626"/>
    </source>
</evidence>
<keyword evidence="2" id="KW-1185">Reference proteome</keyword>
<sequence length="160" mass="18315">MTNFDGHPWHNSIQDLWSTKWDFLARAKVYPFNEWTVHSDYERIFNKLGSSFPGVSANGFDEDTWASFFLPEADEIYAEAQSLELSGNFTGAYSTYMCSIPQRLDDHVFPRRAAGLYRVGYFPWVGRSSTSEGKLKCWAMDKTSIESAMKQVSNQVTLEP</sequence>
<proteinExistence type="predicted"/>
<protein>
    <submittedName>
        <fullName evidence="1">Uncharacterized protein</fullName>
    </submittedName>
</protein>
<evidence type="ECO:0000313" key="1">
    <source>
        <dbReference type="EMBL" id="PWN50459.1"/>
    </source>
</evidence>
<reference evidence="1 2" key="1">
    <citation type="journal article" date="2018" name="Mol. Biol. Evol.">
        <title>Broad Genomic Sampling Reveals a Smut Pathogenic Ancestry of the Fungal Clade Ustilaginomycotina.</title>
        <authorList>
            <person name="Kijpornyongpan T."/>
            <person name="Mondo S.J."/>
            <person name="Barry K."/>
            <person name="Sandor L."/>
            <person name="Lee J."/>
            <person name="Lipzen A."/>
            <person name="Pangilinan J."/>
            <person name="LaButti K."/>
            <person name="Hainaut M."/>
            <person name="Henrissat B."/>
            <person name="Grigoriev I.V."/>
            <person name="Spatafora J.W."/>
            <person name="Aime M.C."/>
        </authorList>
    </citation>
    <scope>NUCLEOTIDE SEQUENCE [LARGE SCALE GENOMIC DNA]</scope>
    <source>
        <strain evidence="1 2">SA 807</strain>
    </source>
</reference>
<dbReference type="EMBL" id="KZ819929">
    <property type="protein sequence ID" value="PWN50459.1"/>
    <property type="molecule type" value="Genomic_DNA"/>
</dbReference>
<accession>A0ACD0NXA6</accession>
<organism evidence="1 2">
    <name type="scientific">Violaceomyces palustris</name>
    <dbReference type="NCBI Taxonomy" id="1673888"/>
    <lineage>
        <taxon>Eukaryota</taxon>
        <taxon>Fungi</taxon>
        <taxon>Dikarya</taxon>
        <taxon>Basidiomycota</taxon>
        <taxon>Ustilaginomycotina</taxon>
        <taxon>Ustilaginomycetes</taxon>
        <taxon>Violaceomycetales</taxon>
        <taxon>Violaceomycetaceae</taxon>
        <taxon>Violaceomyces</taxon>
    </lineage>
</organism>
<name>A0ACD0NXA6_9BASI</name>